<accession>A0ABT8BBY4</accession>
<keyword evidence="3" id="KW-1185">Reference proteome</keyword>
<name>A0ABT8BBY4_9HYPH</name>
<keyword evidence="1" id="KW-0732">Signal</keyword>
<sequence>MQRTLAVSGAAALVSAALAAFILRGRAPEPTPVEVAAKPAPPTLYCEFYNFVGRAPKVGFTFAVAHKGEAPAFTQINQIEADGTRTTFGGDGTPSPRWTFEMGSPPTLVSPDDAIRIVLYGYEGTKSSSAWFEAGLRSIQYLNLDGKCRRSGA</sequence>
<evidence type="ECO:0000256" key="1">
    <source>
        <dbReference type="SAM" id="SignalP"/>
    </source>
</evidence>
<evidence type="ECO:0000313" key="2">
    <source>
        <dbReference type="EMBL" id="MDN3589315.1"/>
    </source>
</evidence>
<reference evidence="3" key="1">
    <citation type="journal article" date="2019" name="Int. J. Syst. Evol. Microbiol.">
        <title>The Global Catalogue of Microorganisms (GCM) 10K type strain sequencing project: providing services to taxonomists for standard genome sequencing and annotation.</title>
        <authorList>
            <consortium name="The Broad Institute Genomics Platform"/>
            <consortium name="The Broad Institute Genome Sequencing Center for Infectious Disease"/>
            <person name="Wu L."/>
            <person name="Ma J."/>
        </authorList>
    </citation>
    <scope>NUCLEOTIDE SEQUENCE [LARGE SCALE GENOMIC DNA]</scope>
    <source>
        <strain evidence="3">CECT 7069</strain>
    </source>
</reference>
<feature type="signal peptide" evidence="1">
    <location>
        <begin position="1"/>
        <end position="19"/>
    </location>
</feature>
<protein>
    <submittedName>
        <fullName evidence="2">Uncharacterized protein</fullName>
    </submittedName>
</protein>
<dbReference type="EMBL" id="JAUFPX010000002">
    <property type="protein sequence ID" value="MDN3589315.1"/>
    <property type="molecule type" value="Genomic_DNA"/>
</dbReference>
<proteinExistence type="predicted"/>
<gene>
    <name evidence="2" type="ORF">QWZ12_01685</name>
</gene>
<feature type="chain" id="PRO_5045251326" evidence="1">
    <location>
        <begin position="20"/>
        <end position="153"/>
    </location>
</feature>
<dbReference type="RefSeq" id="WP_238223660.1">
    <property type="nucleotide sequence ID" value="NZ_BPQD01000007.1"/>
</dbReference>
<dbReference type="Proteomes" id="UP001224644">
    <property type="component" value="Unassembled WGS sequence"/>
</dbReference>
<comment type="caution">
    <text evidence="2">The sequence shown here is derived from an EMBL/GenBank/DDBJ whole genome shotgun (WGS) entry which is preliminary data.</text>
</comment>
<organism evidence="2 3">
    <name type="scientific">Methylobacterium adhaesivum</name>
    <dbReference type="NCBI Taxonomy" id="333297"/>
    <lineage>
        <taxon>Bacteria</taxon>
        <taxon>Pseudomonadati</taxon>
        <taxon>Pseudomonadota</taxon>
        <taxon>Alphaproteobacteria</taxon>
        <taxon>Hyphomicrobiales</taxon>
        <taxon>Methylobacteriaceae</taxon>
        <taxon>Methylobacterium</taxon>
    </lineage>
</organism>
<evidence type="ECO:0000313" key="3">
    <source>
        <dbReference type="Proteomes" id="UP001224644"/>
    </source>
</evidence>